<evidence type="ECO:0000259" key="10">
    <source>
        <dbReference type="Pfam" id="PF00060"/>
    </source>
</evidence>
<comment type="similarity">
    <text evidence="2">Belongs to the glutamate-gated ion channel (TC 1.A.10.1) family.</text>
</comment>
<evidence type="ECO:0000256" key="3">
    <source>
        <dbReference type="ARBA" id="ARBA00022475"/>
    </source>
</evidence>
<evidence type="ECO:0000313" key="12">
    <source>
        <dbReference type="Proteomes" id="UP000198287"/>
    </source>
</evidence>
<evidence type="ECO:0000256" key="8">
    <source>
        <dbReference type="ARBA" id="ARBA00023180"/>
    </source>
</evidence>
<evidence type="ECO:0000256" key="9">
    <source>
        <dbReference type="SAM" id="Phobius"/>
    </source>
</evidence>
<comment type="subcellular location">
    <subcellularLocation>
        <location evidence="1">Cell membrane</location>
        <topology evidence="1">Multi-pass membrane protein</topology>
    </subcellularLocation>
</comment>
<dbReference type="Pfam" id="PF00060">
    <property type="entry name" value="Lig_chan"/>
    <property type="match status" value="1"/>
</dbReference>
<dbReference type="InterPro" id="IPR001320">
    <property type="entry name" value="Iontro_rcpt_C"/>
</dbReference>
<keyword evidence="6 9" id="KW-0472">Membrane</keyword>
<name>A0A226DEB3_FOLCA</name>
<keyword evidence="3" id="KW-1003">Cell membrane</keyword>
<evidence type="ECO:0000256" key="7">
    <source>
        <dbReference type="ARBA" id="ARBA00023170"/>
    </source>
</evidence>
<keyword evidence="5 9" id="KW-1133">Transmembrane helix</keyword>
<keyword evidence="12" id="KW-1185">Reference proteome</keyword>
<dbReference type="GO" id="GO:0015276">
    <property type="term" value="F:ligand-gated monoatomic ion channel activity"/>
    <property type="evidence" value="ECO:0007669"/>
    <property type="project" value="InterPro"/>
</dbReference>
<evidence type="ECO:0000256" key="1">
    <source>
        <dbReference type="ARBA" id="ARBA00004651"/>
    </source>
</evidence>
<evidence type="ECO:0000313" key="11">
    <source>
        <dbReference type="EMBL" id="OXA43194.1"/>
    </source>
</evidence>
<dbReference type="PANTHER" id="PTHR42643:SF24">
    <property type="entry name" value="IONOTROPIC RECEPTOR 60A"/>
    <property type="match status" value="1"/>
</dbReference>
<dbReference type="GO" id="GO:0050906">
    <property type="term" value="P:detection of stimulus involved in sensory perception"/>
    <property type="evidence" value="ECO:0007669"/>
    <property type="project" value="UniProtKB-ARBA"/>
</dbReference>
<dbReference type="PANTHER" id="PTHR42643">
    <property type="entry name" value="IONOTROPIC RECEPTOR 20A-RELATED"/>
    <property type="match status" value="1"/>
</dbReference>
<keyword evidence="8" id="KW-0325">Glycoprotein</keyword>
<dbReference type="Proteomes" id="UP000198287">
    <property type="component" value="Unassembled WGS sequence"/>
</dbReference>
<dbReference type="AlphaFoldDB" id="A0A226DEB3"/>
<feature type="non-terminal residue" evidence="11">
    <location>
        <position position="1"/>
    </location>
</feature>
<feature type="domain" description="Ionotropic glutamate receptor C-terminal" evidence="10">
    <location>
        <begin position="288"/>
        <end position="584"/>
    </location>
</feature>
<evidence type="ECO:0000256" key="4">
    <source>
        <dbReference type="ARBA" id="ARBA00022692"/>
    </source>
</evidence>
<feature type="transmembrane region" description="Helical" evidence="9">
    <location>
        <begin position="291"/>
        <end position="310"/>
    </location>
</feature>
<dbReference type="InterPro" id="IPR052192">
    <property type="entry name" value="Insect_Ionotropic_Sensory_Rcpt"/>
</dbReference>
<sequence>TTKQETLEALPIDAPIPRTIHRFLKRTYSNHTSISDWRPTNIVKTKLRYIHDICGVISTDIQIIGKLDAAFKSVFSLSVDTNGQTIPYKNRLRIVHFAESIEQAEIAVNLLKSPNSSVYTKFPFRSGNSLLIYNYAHLFILISSQSTILDAFYVCAHCGLTLLFINFDITLQEDVMKQVNQLERYNIAVLPTMSRRLNVTGFCGNNNLRTRLGDMTAQDVFCYKNVTFKATNFKTNIFLPFMFSEHVAENKYVVFVDKFGITGEISSKFMTCWAYQPYTLRMYYKPFSTTVWIYLSTFVVGLTTFCLIFLNIKLKQGMCKNVSLGYGILTFFAALLEKSARISRNVDNRLAFRFIFGVWVLQSIIVTQLYTSKLISSLIIPLPKKSISRFDELLPKKENRTEIILLSDALINLQGLFTGAKRKEIGAFEISSNHIMGFDTYTPQWVSGYPNMNWDLKVLGFEFFSIMEKRIRDWLDNLAGNDLTKSEITNPQGRLFNMGWEEVKLWAESLKSIGDIELDVEVSRWFNLLSRANIWIPRIDNTIFNITISDSLSPPNRIIPLRTSFMEVDLAKCGRTVHVEQSNKFKIELAYLRRKYYWLEFFESDEAIFSRSAGWSFLNTGESNYSKWLDWFVCLVGQELKR</sequence>
<keyword evidence="7 11" id="KW-0675">Receptor</keyword>
<protein>
    <submittedName>
        <fullName evidence="11">Glutamate [NMDA] receptor subunit 1</fullName>
    </submittedName>
</protein>
<evidence type="ECO:0000256" key="2">
    <source>
        <dbReference type="ARBA" id="ARBA00008685"/>
    </source>
</evidence>
<organism evidence="11 12">
    <name type="scientific">Folsomia candida</name>
    <name type="common">Springtail</name>
    <dbReference type="NCBI Taxonomy" id="158441"/>
    <lineage>
        <taxon>Eukaryota</taxon>
        <taxon>Metazoa</taxon>
        <taxon>Ecdysozoa</taxon>
        <taxon>Arthropoda</taxon>
        <taxon>Hexapoda</taxon>
        <taxon>Collembola</taxon>
        <taxon>Entomobryomorpha</taxon>
        <taxon>Isotomoidea</taxon>
        <taxon>Isotomidae</taxon>
        <taxon>Proisotominae</taxon>
        <taxon>Folsomia</taxon>
    </lineage>
</organism>
<accession>A0A226DEB3</accession>
<dbReference type="GO" id="GO:0005886">
    <property type="term" value="C:plasma membrane"/>
    <property type="evidence" value="ECO:0007669"/>
    <property type="project" value="UniProtKB-SubCell"/>
</dbReference>
<evidence type="ECO:0000256" key="5">
    <source>
        <dbReference type="ARBA" id="ARBA00022989"/>
    </source>
</evidence>
<evidence type="ECO:0000256" key="6">
    <source>
        <dbReference type="ARBA" id="ARBA00023136"/>
    </source>
</evidence>
<dbReference type="Gene3D" id="1.10.287.70">
    <property type="match status" value="1"/>
</dbReference>
<comment type="caution">
    <text evidence="11">The sequence shown here is derived from an EMBL/GenBank/DDBJ whole genome shotgun (WGS) entry which is preliminary data.</text>
</comment>
<keyword evidence="4 9" id="KW-0812">Transmembrane</keyword>
<dbReference type="EMBL" id="LNIX01000023">
    <property type="protein sequence ID" value="OXA43194.1"/>
    <property type="molecule type" value="Genomic_DNA"/>
</dbReference>
<feature type="transmembrane region" description="Helical" evidence="9">
    <location>
        <begin position="350"/>
        <end position="370"/>
    </location>
</feature>
<proteinExistence type="inferred from homology"/>
<gene>
    <name evidence="11" type="ORF">Fcan01_22045</name>
</gene>
<reference evidence="11 12" key="1">
    <citation type="submission" date="2015-12" db="EMBL/GenBank/DDBJ databases">
        <title>The genome of Folsomia candida.</title>
        <authorList>
            <person name="Faddeeva A."/>
            <person name="Derks M.F."/>
            <person name="Anvar Y."/>
            <person name="Smit S."/>
            <person name="Van Straalen N."/>
            <person name="Roelofs D."/>
        </authorList>
    </citation>
    <scope>NUCLEOTIDE SEQUENCE [LARGE SCALE GENOMIC DNA]</scope>
    <source>
        <strain evidence="11 12">VU population</strain>
        <tissue evidence="11">Whole body</tissue>
    </source>
</reference>